<sequence>MIASFEKCGPAAAQRIEEWKKISAVNPSLMKRKCSPYAGLVLGCTYMEYFKICPESKWTSSKECNKAREFVKQCTHF</sequence>
<comment type="similarity">
    <text evidence="2">Belongs to the PBP/GOBP family.</text>
</comment>
<accession>T1H0V8</accession>
<evidence type="ECO:0000256" key="3">
    <source>
        <dbReference type="ARBA" id="ARBA00022525"/>
    </source>
</evidence>
<name>T1H0V8_MEGSC</name>
<dbReference type="HOGENOM" id="CLU_2640929_0_0_1"/>
<evidence type="ECO:0000256" key="1">
    <source>
        <dbReference type="ARBA" id="ARBA00004613"/>
    </source>
</evidence>
<dbReference type="Gene3D" id="1.10.238.270">
    <property type="match status" value="1"/>
</dbReference>
<dbReference type="Pfam" id="PF22651">
    <property type="entry name" value="OBP47_like"/>
    <property type="match status" value="1"/>
</dbReference>
<keyword evidence="3" id="KW-0964">Secreted</keyword>
<dbReference type="PANTHER" id="PTHR21066">
    <property type="entry name" value="ODORANT-BINDING PROTEIN 59A-RELATED"/>
    <property type="match status" value="1"/>
</dbReference>
<keyword evidence="6" id="KW-1185">Reference proteome</keyword>
<organism evidence="5 6">
    <name type="scientific">Megaselia scalaris</name>
    <name type="common">Humpbacked fly</name>
    <name type="synonym">Phora scalaris</name>
    <dbReference type="NCBI Taxonomy" id="36166"/>
    <lineage>
        <taxon>Eukaryota</taxon>
        <taxon>Metazoa</taxon>
        <taxon>Ecdysozoa</taxon>
        <taxon>Arthropoda</taxon>
        <taxon>Hexapoda</taxon>
        <taxon>Insecta</taxon>
        <taxon>Pterygota</taxon>
        <taxon>Neoptera</taxon>
        <taxon>Endopterygota</taxon>
        <taxon>Diptera</taxon>
        <taxon>Brachycera</taxon>
        <taxon>Muscomorpha</taxon>
        <taxon>Platypezoidea</taxon>
        <taxon>Phoridae</taxon>
        <taxon>Megaseliini</taxon>
        <taxon>Megaselia</taxon>
    </lineage>
</organism>
<dbReference type="Proteomes" id="UP000015102">
    <property type="component" value="Unassembled WGS sequence"/>
</dbReference>
<protein>
    <recommendedName>
        <fullName evidence="4">OBP47-like domain-containing protein</fullName>
    </recommendedName>
</protein>
<dbReference type="AlphaFoldDB" id="T1H0V8"/>
<evidence type="ECO:0000313" key="6">
    <source>
        <dbReference type="Proteomes" id="UP000015102"/>
    </source>
</evidence>
<dbReference type="GO" id="GO:0005576">
    <property type="term" value="C:extracellular region"/>
    <property type="evidence" value="ECO:0007669"/>
    <property type="project" value="UniProtKB-SubCell"/>
</dbReference>
<reference evidence="6" key="1">
    <citation type="submission" date="2013-02" db="EMBL/GenBank/DDBJ databases">
        <authorList>
            <person name="Hughes D."/>
        </authorList>
    </citation>
    <scope>NUCLEOTIDE SEQUENCE</scope>
    <source>
        <strain>Durham</strain>
        <strain evidence="6">NC isolate 2 -- Noor lab</strain>
    </source>
</reference>
<dbReference type="EnsemblMetazoa" id="MESCA009802-RA">
    <property type="protein sequence ID" value="MESCA009802-PA"/>
    <property type="gene ID" value="MESCA009802"/>
</dbReference>
<evidence type="ECO:0000256" key="2">
    <source>
        <dbReference type="ARBA" id="ARBA00008098"/>
    </source>
</evidence>
<dbReference type="InterPro" id="IPR052295">
    <property type="entry name" value="Odorant-binding_protein"/>
</dbReference>
<evidence type="ECO:0000259" key="4">
    <source>
        <dbReference type="Pfam" id="PF22651"/>
    </source>
</evidence>
<dbReference type="PANTHER" id="PTHR21066:SF15">
    <property type="entry name" value="GH25962P-RELATED"/>
    <property type="match status" value="1"/>
</dbReference>
<comment type="subcellular location">
    <subcellularLocation>
        <location evidence="1">Secreted</location>
    </subcellularLocation>
</comment>
<proteinExistence type="inferred from homology"/>
<reference evidence="5" key="2">
    <citation type="submission" date="2015-06" db="UniProtKB">
        <authorList>
            <consortium name="EnsemblMetazoa"/>
        </authorList>
    </citation>
    <scope>IDENTIFICATION</scope>
</reference>
<evidence type="ECO:0000313" key="5">
    <source>
        <dbReference type="EnsemblMetazoa" id="MESCA009802-PA"/>
    </source>
</evidence>
<feature type="domain" description="OBP47-like" evidence="4">
    <location>
        <begin position="4"/>
        <end position="70"/>
    </location>
</feature>
<dbReference type="EMBL" id="CAQQ02373590">
    <property type="status" value="NOT_ANNOTATED_CDS"/>
    <property type="molecule type" value="Genomic_DNA"/>
</dbReference>
<dbReference type="InterPro" id="IPR054577">
    <property type="entry name" value="OBP47-like_dom"/>
</dbReference>